<dbReference type="CDD" id="cd08490">
    <property type="entry name" value="PBP2_NikA_DppA_OppA_like_3"/>
    <property type="match status" value="1"/>
</dbReference>
<dbReference type="InterPro" id="IPR030678">
    <property type="entry name" value="Peptide/Ni-bd"/>
</dbReference>
<sequence length="518" mass="58583">MRVKEKNYAKKIILTGIMILALFAGMSTSITAAQKEITVGVTSFADTLETTEQYFSWVVSRYGVGETLVRFNEQGEKAPLLAESWENSESGKVWKFKIREGVKFSDGTEMTPERVKSSLERTFKLSKRASTFFMPSSIKVDGQYLVISTDKPVTILPECLADPLFIIVNTDADTSTFAMKGPICTGPYIVESFNPTEVCIVIKNKHYWNGEVPLDKVTFKCINDQATRSMALQSGEIQVAYNLKTENLQDFENQEKYKIQSLKSLRTTFAFMNEKGVLGDKVLRQAVSRALNREVYCKVLLEGGATPGKAPIPPTLDFGFDELIDENSYNPESAKQLLKEAGYKDIDGDGYVETPDGKKIQLNFVIYTSREELKIYAQAAQISLKEVGINVKINTVSYETLLDLRDAGKFDMLIWNVLVANTGDPENYLRENWYSKSPSNQSGYKNIKVDELLDKLSSEFDSEERKKIIIEIQQLIMNDISTIFFGYETTYLITSKNVENIVLYPTDYYWITSKTALK</sequence>
<gene>
    <name evidence="3" type="ORF">C4N18_06565</name>
</gene>
<dbReference type="Pfam" id="PF00496">
    <property type="entry name" value="SBP_bac_5"/>
    <property type="match status" value="1"/>
</dbReference>
<feature type="chain" id="PRO_5047201315" evidence="1">
    <location>
        <begin position="33"/>
        <end position="518"/>
    </location>
</feature>
<dbReference type="Gene3D" id="3.40.190.10">
    <property type="entry name" value="Periplasmic binding protein-like II"/>
    <property type="match status" value="1"/>
</dbReference>
<keyword evidence="4" id="KW-1185">Reference proteome</keyword>
<dbReference type="PANTHER" id="PTHR30290">
    <property type="entry name" value="PERIPLASMIC BINDING COMPONENT OF ABC TRANSPORTER"/>
    <property type="match status" value="1"/>
</dbReference>
<feature type="domain" description="Solute-binding protein family 5" evidence="2">
    <location>
        <begin position="79"/>
        <end position="436"/>
    </location>
</feature>
<protein>
    <submittedName>
        <fullName evidence="3">Diguanylate phosphodiesterase</fullName>
    </submittedName>
</protein>
<name>A0ABM6U3K7_FUSVA</name>
<dbReference type="InterPro" id="IPR000914">
    <property type="entry name" value="SBP_5_dom"/>
</dbReference>
<dbReference type="SUPFAM" id="SSF53850">
    <property type="entry name" value="Periplasmic binding protein-like II"/>
    <property type="match status" value="1"/>
</dbReference>
<dbReference type="InterPro" id="IPR039424">
    <property type="entry name" value="SBP_5"/>
</dbReference>
<accession>A0ABM6U3K7</accession>
<dbReference type="Proteomes" id="UP000241238">
    <property type="component" value="Chromosome"/>
</dbReference>
<evidence type="ECO:0000259" key="2">
    <source>
        <dbReference type="Pfam" id="PF00496"/>
    </source>
</evidence>
<proteinExistence type="predicted"/>
<dbReference type="Gene3D" id="3.10.105.10">
    <property type="entry name" value="Dipeptide-binding Protein, Domain 3"/>
    <property type="match status" value="1"/>
</dbReference>
<evidence type="ECO:0000256" key="1">
    <source>
        <dbReference type="SAM" id="SignalP"/>
    </source>
</evidence>
<dbReference type="PIRSF" id="PIRSF002741">
    <property type="entry name" value="MppA"/>
    <property type="match status" value="1"/>
</dbReference>
<keyword evidence="1" id="KW-0732">Signal</keyword>
<evidence type="ECO:0000313" key="3">
    <source>
        <dbReference type="EMBL" id="AVQ30889.1"/>
    </source>
</evidence>
<organism evidence="3 4">
    <name type="scientific">Fusobacterium varium ATCC 27725</name>
    <dbReference type="NCBI Taxonomy" id="469618"/>
    <lineage>
        <taxon>Bacteria</taxon>
        <taxon>Fusobacteriati</taxon>
        <taxon>Fusobacteriota</taxon>
        <taxon>Fusobacteriia</taxon>
        <taxon>Fusobacteriales</taxon>
        <taxon>Fusobacteriaceae</taxon>
        <taxon>Fusobacterium</taxon>
    </lineage>
</organism>
<feature type="signal peptide" evidence="1">
    <location>
        <begin position="1"/>
        <end position="32"/>
    </location>
</feature>
<reference evidence="4" key="1">
    <citation type="journal article" date="2018" name="MSphere">
        <title>Fusobacterium Genomics Using MinION and Illumina Sequencing Enables Genome Completion and Correction.</title>
        <authorList>
            <person name="Todd S.M."/>
            <person name="Settlage R.E."/>
            <person name="Lahmers K.K."/>
            <person name="Slade D.J."/>
        </authorList>
    </citation>
    <scope>NUCLEOTIDE SEQUENCE [LARGE SCALE GENOMIC DNA]</scope>
    <source>
        <strain evidence="4">ATCC 27725</strain>
    </source>
</reference>
<dbReference type="EMBL" id="CP028103">
    <property type="protein sequence ID" value="AVQ30889.1"/>
    <property type="molecule type" value="Genomic_DNA"/>
</dbReference>
<evidence type="ECO:0000313" key="4">
    <source>
        <dbReference type="Proteomes" id="UP000241238"/>
    </source>
</evidence>
<dbReference type="PANTHER" id="PTHR30290:SF81">
    <property type="entry name" value="OLIGOPEPTIDE-BINDING PROTEIN OPPA"/>
    <property type="match status" value="1"/>
</dbReference>